<comment type="caution">
    <text evidence="1">The sequence shown here is derived from an EMBL/GenBank/DDBJ whole genome shotgun (WGS) entry which is preliminary data.</text>
</comment>
<sequence>MCVVMEIDRVNPEIFGVNIREWPVEAAESRLFLGQDPSGNRLAIKVYPNLTIRQIQTYAEVTNQLAGLVNGSGVTVTLEVQGNANSYSVYITPISILGVVADPDQSDRDIPCTISPFIDGETLFDLDRRYLSGQWSFSTSQNSLKVLSLGLKRVSGRQGISIISWNVKPLEIEDQPILVVTDVCGSIKSLR</sequence>
<evidence type="ECO:0000313" key="2">
    <source>
        <dbReference type="Proteomes" id="UP000178848"/>
    </source>
</evidence>
<dbReference type="Proteomes" id="UP000178848">
    <property type="component" value="Unassembled WGS sequence"/>
</dbReference>
<name>A0A1F8CVD7_9BACT</name>
<accession>A0A1F8CVD7</accession>
<gene>
    <name evidence="1" type="ORF">A2361_01740</name>
</gene>
<reference evidence="1 2" key="1">
    <citation type="journal article" date="2016" name="Nat. Commun.">
        <title>Thousands of microbial genomes shed light on interconnected biogeochemical processes in an aquifer system.</title>
        <authorList>
            <person name="Anantharaman K."/>
            <person name="Brown C.T."/>
            <person name="Hug L.A."/>
            <person name="Sharon I."/>
            <person name="Castelle C.J."/>
            <person name="Probst A.J."/>
            <person name="Thomas B.C."/>
            <person name="Singh A."/>
            <person name="Wilkins M.J."/>
            <person name="Karaoz U."/>
            <person name="Brodie E.L."/>
            <person name="Williams K.H."/>
            <person name="Hubbard S.S."/>
            <person name="Banfield J.F."/>
        </authorList>
    </citation>
    <scope>NUCLEOTIDE SEQUENCE [LARGE SCALE GENOMIC DNA]</scope>
</reference>
<evidence type="ECO:0000313" key="1">
    <source>
        <dbReference type="EMBL" id="OGM80304.1"/>
    </source>
</evidence>
<organism evidence="1 2">
    <name type="scientific">Candidatus Woesebacteria bacterium RIFOXYB1_FULL_40_26</name>
    <dbReference type="NCBI Taxonomy" id="1802539"/>
    <lineage>
        <taxon>Bacteria</taxon>
        <taxon>Candidatus Woeseibacteriota</taxon>
    </lineage>
</organism>
<proteinExistence type="predicted"/>
<dbReference type="AlphaFoldDB" id="A0A1F8CVD7"/>
<dbReference type="EMBL" id="MGHZ01000036">
    <property type="protein sequence ID" value="OGM80304.1"/>
    <property type="molecule type" value="Genomic_DNA"/>
</dbReference>
<protein>
    <submittedName>
        <fullName evidence="1">Uncharacterized protein</fullName>
    </submittedName>
</protein>